<name>A0A6A7BXS6_9PEZI</name>
<feature type="compositionally biased region" description="Acidic residues" evidence="5">
    <location>
        <begin position="9"/>
        <end position="18"/>
    </location>
</feature>
<dbReference type="InterPro" id="IPR002778">
    <property type="entry name" value="Signal_recog_particle_SRP19"/>
</dbReference>
<dbReference type="OrthoDB" id="2190947at2759"/>
<dbReference type="Pfam" id="PF01922">
    <property type="entry name" value="SRP19"/>
    <property type="match status" value="1"/>
</dbReference>
<organism evidence="6 7">
    <name type="scientific">Piedraia hortae CBS 480.64</name>
    <dbReference type="NCBI Taxonomy" id="1314780"/>
    <lineage>
        <taxon>Eukaryota</taxon>
        <taxon>Fungi</taxon>
        <taxon>Dikarya</taxon>
        <taxon>Ascomycota</taxon>
        <taxon>Pezizomycotina</taxon>
        <taxon>Dothideomycetes</taxon>
        <taxon>Dothideomycetidae</taxon>
        <taxon>Capnodiales</taxon>
        <taxon>Piedraiaceae</taxon>
        <taxon>Piedraia</taxon>
    </lineage>
</organism>
<protein>
    <submittedName>
        <fullName evidence="6">SRP19-domain-containing protein</fullName>
    </submittedName>
</protein>
<dbReference type="PANTHER" id="PTHR17453:SF0">
    <property type="entry name" value="SIGNAL RECOGNITION PARTICLE 19 KDA PROTEIN"/>
    <property type="match status" value="1"/>
</dbReference>
<gene>
    <name evidence="6" type="ORF">K470DRAFT_195108</name>
</gene>
<feature type="non-terminal residue" evidence="6">
    <location>
        <position position="218"/>
    </location>
</feature>
<feature type="region of interest" description="Disordered" evidence="5">
    <location>
        <begin position="1"/>
        <end position="48"/>
    </location>
</feature>
<dbReference type="InterPro" id="IPR036521">
    <property type="entry name" value="SRP19-like_sf"/>
</dbReference>
<evidence type="ECO:0000256" key="4">
    <source>
        <dbReference type="ARBA" id="ARBA00023274"/>
    </source>
</evidence>
<dbReference type="GO" id="GO:0008312">
    <property type="term" value="F:7S RNA binding"/>
    <property type="evidence" value="ECO:0007669"/>
    <property type="project" value="InterPro"/>
</dbReference>
<feature type="compositionally biased region" description="Low complexity" evidence="5">
    <location>
        <begin position="32"/>
        <end position="43"/>
    </location>
</feature>
<feature type="region of interest" description="Disordered" evidence="5">
    <location>
        <begin position="199"/>
        <end position="218"/>
    </location>
</feature>
<keyword evidence="2" id="KW-0963">Cytoplasm</keyword>
<evidence type="ECO:0000256" key="1">
    <source>
        <dbReference type="ARBA" id="ARBA00004496"/>
    </source>
</evidence>
<dbReference type="GO" id="GO:0005786">
    <property type="term" value="C:signal recognition particle, endoplasmic reticulum targeting"/>
    <property type="evidence" value="ECO:0007669"/>
    <property type="project" value="UniProtKB-KW"/>
</dbReference>
<keyword evidence="4" id="KW-0687">Ribonucleoprotein</keyword>
<evidence type="ECO:0000256" key="2">
    <source>
        <dbReference type="ARBA" id="ARBA00022490"/>
    </source>
</evidence>
<evidence type="ECO:0000256" key="5">
    <source>
        <dbReference type="SAM" id="MobiDB-lite"/>
    </source>
</evidence>
<dbReference type="GO" id="GO:0006617">
    <property type="term" value="P:SRP-dependent cotranslational protein targeting to membrane, signal sequence recognition"/>
    <property type="evidence" value="ECO:0007669"/>
    <property type="project" value="TreeGrafter"/>
</dbReference>
<sequence>MSHARIEDITDDPDEMSIDDISFGRPSNQIPAGSSAGFSSGSAMGLDPRQPEDCKGHQCLYPIYFDSKRSRAEGRRVSTKLAVANPLASVMAEGAREFARKKGVDLKAVCEMNKTHPRDWGNPGRVRILVENGKKKAEVMQFIAKFLQSKSEMLQGEKPQATVRGLKLNSVLPPESPAISGGGVTDDMLKQMMNGMGGQIPGMDALMKGPPGGGKKRV</sequence>
<proteinExistence type="predicted"/>
<dbReference type="PANTHER" id="PTHR17453">
    <property type="entry name" value="SIGNAL RECOGNITION PARTICLE 19 KD PROTEIN"/>
    <property type="match status" value="1"/>
</dbReference>
<evidence type="ECO:0000313" key="6">
    <source>
        <dbReference type="EMBL" id="KAF2860166.1"/>
    </source>
</evidence>
<dbReference type="Proteomes" id="UP000799421">
    <property type="component" value="Unassembled WGS sequence"/>
</dbReference>
<evidence type="ECO:0000256" key="3">
    <source>
        <dbReference type="ARBA" id="ARBA00023135"/>
    </source>
</evidence>
<evidence type="ECO:0000313" key="7">
    <source>
        <dbReference type="Proteomes" id="UP000799421"/>
    </source>
</evidence>
<dbReference type="SUPFAM" id="SSF69695">
    <property type="entry name" value="SRP19"/>
    <property type="match status" value="1"/>
</dbReference>
<keyword evidence="3" id="KW-0733">Signal recognition particle</keyword>
<comment type="subcellular location">
    <subcellularLocation>
        <location evidence="1">Cytoplasm</location>
    </subcellularLocation>
</comment>
<dbReference type="AlphaFoldDB" id="A0A6A7BXS6"/>
<dbReference type="EMBL" id="MU005984">
    <property type="protein sequence ID" value="KAF2860166.1"/>
    <property type="molecule type" value="Genomic_DNA"/>
</dbReference>
<dbReference type="Gene3D" id="3.30.56.30">
    <property type="entry name" value="Signal recognition particle, SRP19-like subunit"/>
    <property type="match status" value="1"/>
</dbReference>
<accession>A0A6A7BXS6</accession>
<reference evidence="6" key="1">
    <citation type="journal article" date="2020" name="Stud. Mycol.">
        <title>101 Dothideomycetes genomes: a test case for predicting lifestyles and emergence of pathogens.</title>
        <authorList>
            <person name="Haridas S."/>
            <person name="Albert R."/>
            <person name="Binder M."/>
            <person name="Bloem J."/>
            <person name="Labutti K."/>
            <person name="Salamov A."/>
            <person name="Andreopoulos B."/>
            <person name="Baker S."/>
            <person name="Barry K."/>
            <person name="Bills G."/>
            <person name="Bluhm B."/>
            <person name="Cannon C."/>
            <person name="Castanera R."/>
            <person name="Culley D."/>
            <person name="Daum C."/>
            <person name="Ezra D."/>
            <person name="Gonzalez J."/>
            <person name="Henrissat B."/>
            <person name="Kuo A."/>
            <person name="Liang C."/>
            <person name="Lipzen A."/>
            <person name="Lutzoni F."/>
            <person name="Magnuson J."/>
            <person name="Mondo S."/>
            <person name="Nolan M."/>
            <person name="Ohm R."/>
            <person name="Pangilinan J."/>
            <person name="Park H.-J."/>
            <person name="Ramirez L."/>
            <person name="Alfaro M."/>
            <person name="Sun H."/>
            <person name="Tritt A."/>
            <person name="Yoshinaga Y."/>
            <person name="Zwiers L.-H."/>
            <person name="Turgeon B."/>
            <person name="Goodwin S."/>
            <person name="Spatafora J."/>
            <person name="Crous P."/>
            <person name="Grigoriev I."/>
        </authorList>
    </citation>
    <scope>NUCLEOTIDE SEQUENCE</scope>
    <source>
        <strain evidence="6">CBS 480.64</strain>
    </source>
</reference>
<keyword evidence="7" id="KW-1185">Reference proteome</keyword>